<dbReference type="NCBIfam" id="NF002542">
    <property type="entry name" value="PRK02101.1-3"/>
    <property type="match status" value="1"/>
</dbReference>
<organism evidence="2">
    <name type="scientific">OCS116 cluster bacterium</name>
    <dbReference type="NCBI Taxonomy" id="2030921"/>
    <lineage>
        <taxon>Bacteria</taxon>
        <taxon>Pseudomonadati</taxon>
        <taxon>Pseudomonadota</taxon>
        <taxon>Alphaproteobacteria</taxon>
        <taxon>OCS116 cluster</taxon>
    </lineage>
</organism>
<protein>
    <recommendedName>
        <fullName evidence="1">UPF0246 protein COB13_01260</fullName>
    </recommendedName>
</protein>
<gene>
    <name evidence="2" type="ORF">COB13_01260</name>
</gene>
<dbReference type="EMBL" id="NVUS01000001">
    <property type="protein sequence ID" value="PCJ03886.1"/>
    <property type="molecule type" value="Genomic_DNA"/>
</dbReference>
<dbReference type="HAMAP" id="MF_00652">
    <property type="entry name" value="UPF0246"/>
    <property type="match status" value="1"/>
</dbReference>
<proteinExistence type="inferred from homology"/>
<comment type="similarity">
    <text evidence="1">Belongs to the UPF0246 family.</text>
</comment>
<accession>A0A2A4ZBI7</accession>
<dbReference type="GO" id="GO:0005829">
    <property type="term" value="C:cytosol"/>
    <property type="evidence" value="ECO:0007669"/>
    <property type="project" value="TreeGrafter"/>
</dbReference>
<name>A0A2A4ZBI7_9PROT</name>
<reference key="1">
    <citation type="submission" date="2017-08" db="EMBL/GenBank/DDBJ databases">
        <title>A dynamic microbial community with high functional redundancy inhabits the cold, oxic subseafloor aquifer.</title>
        <authorList>
            <person name="Tully B.J."/>
            <person name="Wheat C.G."/>
            <person name="Glazer B.T."/>
            <person name="Huber J.A."/>
        </authorList>
    </citation>
    <scope>NUCLEOTIDE SEQUENCE [LARGE SCALE GENOMIC DNA]</scope>
</reference>
<sequence length="265" mass="29877">MQIIISPAKTMDFETAPVTDIYTQSEFLNKSRTLNTALKQHKAAGISKLMGLSDNLATLNVARYKAWKLPFTPNNAKQAVLAFKGDVYIGLDAESMSADDFTFTQQHLRILSGLYGLIKPLDLIMPYRLEMGTRLATQKGTNLYQYWGDSLTLALNKEAKGEAYEGEENVLINLASNEYSKVINRKKLKAKLITPVFKDQKNGKYKVISFFAKRARGLMTRYIVDNRLTEAEALKAFTVSGYYFDLEQSTDTDFVFLRNEADAGM</sequence>
<dbReference type="InterPro" id="IPR005583">
    <property type="entry name" value="YaaA"/>
</dbReference>
<evidence type="ECO:0000313" key="2">
    <source>
        <dbReference type="EMBL" id="PCJ03886.1"/>
    </source>
</evidence>
<comment type="caution">
    <text evidence="2">The sequence shown here is derived from an EMBL/GenBank/DDBJ whole genome shotgun (WGS) entry which is preliminary data.</text>
</comment>
<dbReference type="GO" id="GO:0033194">
    <property type="term" value="P:response to hydroperoxide"/>
    <property type="evidence" value="ECO:0007669"/>
    <property type="project" value="TreeGrafter"/>
</dbReference>
<dbReference type="AlphaFoldDB" id="A0A2A4ZBI7"/>
<dbReference type="NCBIfam" id="NF002541">
    <property type="entry name" value="PRK02101.1-1"/>
    <property type="match status" value="1"/>
</dbReference>
<dbReference type="PANTHER" id="PTHR30283:SF4">
    <property type="entry name" value="PEROXIDE STRESS RESISTANCE PROTEIN YAAA"/>
    <property type="match status" value="1"/>
</dbReference>
<evidence type="ECO:0000256" key="1">
    <source>
        <dbReference type="HAMAP-Rule" id="MF_00652"/>
    </source>
</evidence>
<dbReference type="PANTHER" id="PTHR30283">
    <property type="entry name" value="PEROXIDE STRESS RESPONSE PROTEIN YAAA"/>
    <property type="match status" value="1"/>
</dbReference>
<dbReference type="Pfam" id="PF03883">
    <property type="entry name" value="H2O2_YaaD"/>
    <property type="match status" value="1"/>
</dbReference>
<reference evidence="2" key="2">
    <citation type="journal article" date="2018" name="ISME J.">
        <title>A dynamic microbial community with high functional redundancy inhabits the cold, oxic subseafloor aquifer.</title>
        <authorList>
            <person name="Tully B.J."/>
            <person name="Wheat C.G."/>
            <person name="Glazer B.T."/>
            <person name="Huber J.A."/>
        </authorList>
    </citation>
    <scope>NUCLEOTIDE SEQUENCE</scope>
    <source>
        <strain evidence="2">NORP83</strain>
    </source>
</reference>